<dbReference type="RefSeq" id="WP_377348850.1">
    <property type="nucleotide sequence ID" value="NZ_JBHLTP010000011.1"/>
</dbReference>
<protein>
    <recommendedName>
        <fullName evidence="3">DUF2197 domain-containing protein</fullName>
    </recommendedName>
</protein>
<dbReference type="Proteomes" id="UP001589836">
    <property type="component" value="Unassembled WGS sequence"/>
</dbReference>
<evidence type="ECO:0000313" key="1">
    <source>
        <dbReference type="EMBL" id="MFC0524660.1"/>
    </source>
</evidence>
<proteinExistence type="predicted"/>
<gene>
    <name evidence="1" type="ORF">ACFFGV_13870</name>
</gene>
<accession>A0ABV6LQG8</accession>
<evidence type="ECO:0008006" key="3">
    <source>
        <dbReference type="Google" id="ProtNLM"/>
    </source>
</evidence>
<sequence>MLETNCTFCKKEFTIGPSDSQYYRIRRKPDSRYVCKKCNQSMQQEAQNSTGLKPEDIDKYDAFFR</sequence>
<evidence type="ECO:0000313" key="2">
    <source>
        <dbReference type="Proteomes" id="UP001589836"/>
    </source>
</evidence>
<name>A0ABV6LQG8_9BACI</name>
<reference evidence="1 2" key="1">
    <citation type="submission" date="2024-09" db="EMBL/GenBank/DDBJ databases">
        <authorList>
            <person name="Sun Q."/>
            <person name="Mori K."/>
        </authorList>
    </citation>
    <scope>NUCLEOTIDE SEQUENCE [LARGE SCALE GENOMIC DNA]</scope>
    <source>
        <strain evidence="1 2">NCAIM B.02529</strain>
    </source>
</reference>
<dbReference type="EMBL" id="JBHLTP010000011">
    <property type="protein sequence ID" value="MFC0524660.1"/>
    <property type="molecule type" value="Genomic_DNA"/>
</dbReference>
<keyword evidence="2" id="KW-1185">Reference proteome</keyword>
<organism evidence="1 2">
    <name type="scientific">Pontibacillus salicampi</name>
    <dbReference type="NCBI Taxonomy" id="1449801"/>
    <lineage>
        <taxon>Bacteria</taxon>
        <taxon>Bacillati</taxon>
        <taxon>Bacillota</taxon>
        <taxon>Bacilli</taxon>
        <taxon>Bacillales</taxon>
        <taxon>Bacillaceae</taxon>
        <taxon>Pontibacillus</taxon>
    </lineage>
</organism>
<comment type="caution">
    <text evidence="1">The sequence shown here is derived from an EMBL/GenBank/DDBJ whole genome shotgun (WGS) entry which is preliminary data.</text>
</comment>